<dbReference type="GeneID" id="35597089"/>
<accession>A0A2D3UM44</accession>
<feature type="region of interest" description="Disordered" evidence="1">
    <location>
        <begin position="225"/>
        <end position="252"/>
    </location>
</feature>
<feature type="transmembrane region" description="Helical" evidence="2">
    <location>
        <begin position="302"/>
        <end position="325"/>
    </location>
</feature>
<keyword evidence="2" id="KW-0812">Transmembrane</keyword>
<dbReference type="EMBL" id="FJUY01000002">
    <property type="protein sequence ID" value="CZT16022.1"/>
    <property type="molecule type" value="Genomic_DNA"/>
</dbReference>
<dbReference type="RefSeq" id="XP_023622915.1">
    <property type="nucleotide sequence ID" value="XM_023767147.1"/>
</dbReference>
<feature type="region of interest" description="Disordered" evidence="1">
    <location>
        <begin position="45"/>
        <end position="74"/>
    </location>
</feature>
<organism evidence="3 4">
    <name type="scientific">Ramularia collo-cygni</name>
    <dbReference type="NCBI Taxonomy" id="112498"/>
    <lineage>
        <taxon>Eukaryota</taxon>
        <taxon>Fungi</taxon>
        <taxon>Dikarya</taxon>
        <taxon>Ascomycota</taxon>
        <taxon>Pezizomycotina</taxon>
        <taxon>Dothideomycetes</taxon>
        <taxon>Dothideomycetidae</taxon>
        <taxon>Mycosphaerellales</taxon>
        <taxon>Mycosphaerellaceae</taxon>
        <taxon>Ramularia</taxon>
    </lineage>
</organism>
<protein>
    <submittedName>
        <fullName evidence="3">Uncharacterized protein</fullName>
    </submittedName>
</protein>
<sequence length="327" mass="34430">MGPIPFASPSSIVPDSIRNLIPRGDEKIYGAAGCYSGSCVTESADADSQRKDQASHASHNSENSTQPLPHKTHALPIPSLNVEFPRFPLGPAVLQVPGSAIEAPIFNLTTKAFTVVFSLHTAGSSVTSATAKEVDCTTTLTEWITVTPTSTSNALKYTSAHKETHQVLLPKPSGPQTKTEAVLLPKPSASHTQTPAVVSMILTVETLLPGPTSTSFSTVASYTPLQKPAELPPSSHISSQYKSGSYNAPSNTAATHSAEDLMLVVTKPTRYVTPIPVAQPSWSRIQNSSSTGMAKPQQPEQYMGAAVTNSLDVVFLIVAGVAALMTI</sequence>
<name>A0A2D3UM44_9PEZI</name>
<proteinExistence type="predicted"/>
<feature type="compositionally biased region" description="Polar residues" evidence="1">
    <location>
        <begin position="235"/>
        <end position="252"/>
    </location>
</feature>
<dbReference type="AlphaFoldDB" id="A0A2D3UM44"/>
<keyword evidence="4" id="KW-1185">Reference proteome</keyword>
<evidence type="ECO:0000313" key="4">
    <source>
        <dbReference type="Proteomes" id="UP000225277"/>
    </source>
</evidence>
<reference evidence="3 4" key="1">
    <citation type="submission" date="2016-03" db="EMBL/GenBank/DDBJ databases">
        <authorList>
            <person name="Ploux O."/>
        </authorList>
    </citation>
    <scope>NUCLEOTIDE SEQUENCE [LARGE SCALE GENOMIC DNA]</scope>
    <source>
        <strain evidence="3 4">URUG2</strain>
    </source>
</reference>
<evidence type="ECO:0000256" key="1">
    <source>
        <dbReference type="SAM" id="MobiDB-lite"/>
    </source>
</evidence>
<feature type="compositionally biased region" description="Polar residues" evidence="1">
    <location>
        <begin position="55"/>
        <end position="67"/>
    </location>
</feature>
<evidence type="ECO:0000256" key="2">
    <source>
        <dbReference type="SAM" id="Phobius"/>
    </source>
</evidence>
<gene>
    <name evidence="3" type="ORF">RCC_01862</name>
</gene>
<dbReference type="Proteomes" id="UP000225277">
    <property type="component" value="Unassembled WGS sequence"/>
</dbReference>
<keyword evidence="2" id="KW-0472">Membrane</keyword>
<evidence type="ECO:0000313" key="3">
    <source>
        <dbReference type="EMBL" id="CZT16022.1"/>
    </source>
</evidence>
<keyword evidence="2" id="KW-1133">Transmembrane helix</keyword>